<comment type="caution">
    <text evidence="1">The sequence shown here is derived from an EMBL/GenBank/DDBJ whole genome shotgun (WGS) entry which is preliminary data.</text>
</comment>
<protein>
    <submittedName>
        <fullName evidence="1">Uncharacterized protein</fullName>
    </submittedName>
</protein>
<name>A0A699S160_TANCI</name>
<sequence>MEIEVKRGVPELVADSSQAAVKEARGIKRAIKEELSHQSSKKQKSDELSQEELQQLMIIVPEEGMNIEPLQTKYQIIDWEKDQEDEVFGSILSEQKV</sequence>
<reference evidence="1" key="1">
    <citation type="journal article" date="2019" name="Sci. Rep.">
        <title>Draft genome of Tanacetum cinerariifolium, the natural source of mosquito coil.</title>
        <authorList>
            <person name="Yamashiro T."/>
            <person name="Shiraishi A."/>
            <person name="Satake H."/>
            <person name="Nakayama K."/>
        </authorList>
    </citation>
    <scope>NUCLEOTIDE SEQUENCE</scope>
</reference>
<evidence type="ECO:0000313" key="1">
    <source>
        <dbReference type="EMBL" id="GFC91166.1"/>
    </source>
</evidence>
<dbReference type="EMBL" id="BKCJ011130233">
    <property type="protein sequence ID" value="GFC91166.1"/>
    <property type="molecule type" value="Genomic_DNA"/>
</dbReference>
<dbReference type="AlphaFoldDB" id="A0A699S160"/>
<proteinExistence type="predicted"/>
<accession>A0A699S160</accession>
<organism evidence="1">
    <name type="scientific">Tanacetum cinerariifolium</name>
    <name type="common">Dalmatian daisy</name>
    <name type="synonym">Chrysanthemum cinerariifolium</name>
    <dbReference type="NCBI Taxonomy" id="118510"/>
    <lineage>
        <taxon>Eukaryota</taxon>
        <taxon>Viridiplantae</taxon>
        <taxon>Streptophyta</taxon>
        <taxon>Embryophyta</taxon>
        <taxon>Tracheophyta</taxon>
        <taxon>Spermatophyta</taxon>
        <taxon>Magnoliopsida</taxon>
        <taxon>eudicotyledons</taxon>
        <taxon>Gunneridae</taxon>
        <taxon>Pentapetalae</taxon>
        <taxon>asterids</taxon>
        <taxon>campanulids</taxon>
        <taxon>Asterales</taxon>
        <taxon>Asteraceae</taxon>
        <taxon>Asteroideae</taxon>
        <taxon>Anthemideae</taxon>
        <taxon>Anthemidinae</taxon>
        <taxon>Tanacetum</taxon>
    </lineage>
</organism>
<gene>
    <name evidence="1" type="ORF">Tci_863136</name>
</gene>